<dbReference type="Proteomes" id="UP001303889">
    <property type="component" value="Unassembled WGS sequence"/>
</dbReference>
<comment type="similarity">
    <text evidence="3">Belongs to the secreted LysM effector family.</text>
</comment>
<accession>A0AAN6MCC4</accession>
<organism evidence="8 9">
    <name type="scientific">Staphylotrichum tortipilum</name>
    <dbReference type="NCBI Taxonomy" id="2831512"/>
    <lineage>
        <taxon>Eukaryota</taxon>
        <taxon>Fungi</taxon>
        <taxon>Dikarya</taxon>
        <taxon>Ascomycota</taxon>
        <taxon>Pezizomycotina</taxon>
        <taxon>Sordariomycetes</taxon>
        <taxon>Sordariomycetidae</taxon>
        <taxon>Sordariales</taxon>
        <taxon>Chaetomiaceae</taxon>
        <taxon>Staphylotrichum</taxon>
    </lineage>
</organism>
<evidence type="ECO:0000313" key="8">
    <source>
        <dbReference type="EMBL" id="KAK3897849.1"/>
    </source>
</evidence>
<dbReference type="PROSITE" id="PS51782">
    <property type="entry name" value="LYSM"/>
    <property type="match status" value="2"/>
</dbReference>
<keyword evidence="6" id="KW-0732">Signal</keyword>
<keyword evidence="5" id="KW-0812">Transmembrane</keyword>
<dbReference type="GO" id="GO:0008061">
    <property type="term" value="F:chitin binding"/>
    <property type="evidence" value="ECO:0007669"/>
    <property type="project" value="UniProtKB-KW"/>
</dbReference>
<keyword evidence="2" id="KW-0843">Virulence</keyword>
<evidence type="ECO:0000313" key="9">
    <source>
        <dbReference type="Proteomes" id="UP001303889"/>
    </source>
</evidence>
<evidence type="ECO:0000259" key="7">
    <source>
        <dbReference type="PROSITE" id="PS51782"/>
    </source>
</evidence>
<dbReference type="SUPFAM" id="SSF54106">
    <property type="entry name" value="LysM domain"/>
    <property type="match status" value="2"/>
</dbReference>
<evidence type="ECO:0000256" key="1">
    <source>
        <dbReference type="ARBA" id="ARBA00022669"/>
    </source>
</evidence>
<reference evidence="8" key="1">
    <citation type="journal article" date="2023" name="Mol. Phylogenet. Evol.">
        <title>Genome-scale phylogeny and comparative genomics of the fungal order Sordariales.</title>
        <authorList>
            <person name="Hensen N."/>
            <person name="Bonometti L."/>
            <person name="Westerberg I."/>
            <person name="Brannstrom I.O."/>
            <person name="Guillou S."/>
            <person name="Cros-Aarteil S."/>
            <person name="Calhoun S."/>
            <person name="Haridas S."/>
            <person name="Kuo A."/>
            <person name="Mondo S."/>
            <person name="Pangilinan J."/>
            <person name="Riley R."/>
            <person name="LaButti K."/>
            <person name="Andreopoulos B."/>
            <person name="Lipzen A."/>
            <person name="Chen C."/>
            <person name="Yan M."/>
            <person name="Daum C."/>
            <person name="Ng V."/>
            <person name="Clum A."/>
            <person name="Steindorff A."/>
            <person name="Ohm R.A."/>
            <person name="Martin F."/>
            <person name="Silar P."/>
            <person name="Natvig D.O."/>
            <person name="Lalanne C."/>
            <person name="Gautier V."/>
            <person name="Ament-Velasquez S.L."/>
            <person name="Kruys A."/>
            <person name="Hutchinson M.I."/>
            <person name="Powell A.J."/>
            <person name="Barry K."/>
            <person name="Miller A.N."/>
            <person name="Grigoriev I.V."/>
            <person name="Debuchy R."/>
            <person name="Gladieux P."/>
            <person name="Hiltunen Thoren M."/>
            <person name="Johannesson H."/>
        </authorList>
    </citation>
    <scope>NUCLEOTIDE SEQUENCE</scope>
    <source>
        <strain evidence="8">CBS 103.79</strain>
    </source>
</reference>
<dbReference type="PANTHER" id="PTHR34997:SF1">
    <property type="entry name" value="PEPTIDOGLYCAN-BINDING LYSIN DOMAIN"/>
    <property type="match status" value="1"/>
</dbReference>
<feature type="transmembrane region" description="Helical" evidence="5">
    <location>
        <begin position="619"/>
        <end position="643"/>
    </location>
</feature>
<evidence type="ECO:0000256" key="5">
    <source>
        <dbReference type="SAM" id="Phobius"/>
    </source>
</evidence>
<feature type="region of interest" description="Disordered" evidence="4">
    <location>
        <begin position="115"/>
        <end position="158"/>
    </location>
</feature>
<proteinExistence type="inferred from homology"/>
<dbReference type="AlphaFoldDB" id="A0AAN6MCC4"/>
<evidence type="ECO:0000256" key="2">
    <source>
        <dbReference type="ARBA" id="ARBA00023026"/>
    </source>
</evidence>
<dbReference type="InterPro" id="IPR052210">
    <property type="entry name" value="LysM1-like"/>
</dbReference>
<feature type="domain" description="LysM" evidence="7">
    <location>
        <begin position="45"/>
        <end position="92"/>
    </location>
</feature>
<reference evidence="8" key="2">
    <citation type="submission" date="2023-05" db="EMBL/GenBank/DDBJ databases">
        <authorList>
            <consortium name="Lawrence Berkeley National Laboratory"/>
            <person name="Steindorff A."/>
            <person name="Hensen N."/>
            <person name="Bonometti L."/>
            <person name="Westerberg I."/>
            <person name="Brannstrom I.O."/>
            <person name="Guillou S."/>
            <person name="Cros-Aarteil S."/>
            <person name="Calhoun S."/>
            <person name="Haridas S."/>
            <person name="Kuo A."/>
            <person name="Mondo S."/>
            <person name="Pangilinan J."/>
            <person name="Riley R."/>
            <person name="Labutti K."/>
            <person name="Andreopoulos B."/>
            <person name="Lipzen A."/>
            <person name="Chen C."/>
            <person name="Yanf M."/>
            <person name="Daum C."/>
            <person name="Ng V."/>
            <person name="Clum A."/>
            <person name="Ohm R."/>
            <person name="Martin F."/>
            <person name="Silar P."/>
            <person name="Natvig D."/>
            <person name="Lalanne C."/>
            <person name="Gautier V."/>
            <person name="Ament-Velasquez S.L."/>
            <person name="Kruys A."/>
            <person name="Hutchinson M.I."/>
            <person name="Powell A.J."/>
            <person name="Barry K."/>
            <person name="Miller A.N."/>
            <person name="Grigoriev I.V."/>
            <person name="Debuchy R."/>
            <person name="Gladieux P."/>
            <person name="Thoren M.H."/>
            <person name="Johannesson H."/>
        </authorList>
    </citation>
    <scope>NUCLEOTIDE SEQUENCE</scope>
    <source>
        <strain evidence="8">CBS 103.79</strain>
    </source>
</reference>
<sequence length="664" mass="68624">MMSSSSVSTAAAIALSLLLLAPATKAQDYFPGAPTFPNTVSDCNLYHTVVDGEGCWSITQTFGITLAQFYTWNPDITNDCGTNFWPGYAYCVGVGAAPPSSLSSVVPTCSCSTTGIASTTSTTRTSSTTTASGTTSSGTSSTGTASSGTTSSTVASNTEPYTTLHPITNYTIIATTVATTFPPSKTHAGQAANCIDWYLVSARDTCDSIVASNSWLTKAQLYVPLFIALTRKRTSQTDFPASSGIRPSTQTALGCTTAGGAGTASIPTVTGTYNPTTITPVDASFTALPVQDGIVSGCKAFYQAKDGDTCHSVVDGVYLTETDFYTWNPALNSVCTGLWVNYWYCVVGPNGITAMPPTVTIPPLALPPNQISTCNRWYQRDGESCAELAAIFGTFSEADFKAWNPNVGPTCSNLVDHLWYCVGIPGTPTTRSAPVQTTNVPNATPTQAGMMSQCSKLWLVGQSDSCNSIETANGITEAQFLQWNPALGTTSCALTRDYYVCVSVTGAAVPITTGATSSGTTTVTGSTTATGTSTKSTTATGTSSSTAIGTSTSRPASSTTATPATTTTATSTGGGPITTPTPIRAGMIAGCRRFYWAEDGDGCWAIANSAGINLNPAELAVAAAMTATAAVVWFNLTTTMFLIGSRGMKNATYPFAPAAEANDR</sequence>
<dbReference type="Pfam" id="PF01476">
    <property type="entry name" value="LysM"/>
    <property type="match status" value="2"/>
</dbReference>
<dbReference type="InterPro" id="IPR036779">
    <property type="entry name" value="LysM_dom_sf"/>
</dbReference>
<dbReference type="CDD" id="cd00118">
    <property type="entry name" value="LysM"/>
    <property type="match status" value="1"/>
</dbReference>
<evidence type="ECO:0000256" key="4">
    <source>
        <dbReference type="SAM" id="MobiDB-lite"/>
    </source>
</evidence>
<protein>
    <recommendedName>
        <fullName evidence="7">LysM domain-containing protein</fullName>
    </recommendedName>
</protein>
<feature type="region of interest" description="Disordered" evidence="4">
    <location>
        <begin position="513"/>
        <end position="582"/>
    </location>
</feature>
<name>A0AAN6MCC4_9PEZI</name>
<evidence type="ECO:0000256" key="3">
    <source>
        <dbReference type="ARBA" id="ARBA00044955"/>
    </source>
</evidence>
<keyword evidence="9" id="KW-1185">Reference proteome</keyword>
<keyword evidence="5" id="KW-0472">Membrane</keyword>
<dbReference type="Gene3D" id="3.10.350.10">
    <property type="entry name" value="LysM domain"/>
    <property type="match status" value="4"/>
</dbReference>
<gene>
    <name evidence="8" type="ORF">C8A05DRAFT_47667</name>
</gene>
<keyword evidence="1" id="KW-0147">Chitin-binding</keyword>
<evidence type="ECO:0000256" key="6">
    <source>
        <dbReference type="SAM" id="SignalP"/>
    </source>
</evidence>
<dbReference type="EMBL" id="MU856055">
    <property type="protein sequence ID" value="KAK3897849.1"/>
    <property type="molecule type" value="Genomic_DNA"/>
</dbReference>
<feature type="signal peptide" evidence="6">
    <location>
        <begin position="1"/>
        <end position="26"/>
    </location>
</feature>
<comment type="caution">
    <text evidence="8">The sequence shown here is derived from an EMBL/GenBank/DDBJ whole genome shotgun (WGS) entry which is preliminary data.</text>
</comment>
<feature type="domain" description="LysM" evidence="7">
    <location>
        <begin position="300"/>
        <end position="346"/>
    </location>
</feature>
<keyword evidence="5" id="KW-1133">Transmembrane helix</keyword>
<dbReference type="PANTHER" id="PTHR34997">
    <property type="entry name" value="AM15"/>
    <property type="match status" value="1"/>
</dbReference>
<dbReference type="InterPro" id="IPR018392">
    <property type="entry name" value="LysM"/>
</dbReference>
<feature type="chain" id="PRO_5042942890" description="LysM domain-containing protein" evidence="6">
    <location>
        <begin position="27"/>
        <end position="664"/>
    </location>
</feature>